<dbReference type="AlphaFoldDB" id="A0A6A8M5W5"/>
<accession>A0A6A8M5W5</accession>
<proteinExistence type="predicted"/>
<dbReference type="EMBL" id="VUNB01000003">
    <property type="protein sequence ID" value="MST68725.1"/>
    <property type="molecule type" value="Genomic_DNA"/>
</dbReference>
<dbReference type="Pfam" id="PF13527">
    <property type="entry name" value="Acetyltransf_9"/>
    <property type="match status" value="1"/>
</dbReference>
<evidence type="ECO:0000313" key="2">
    <source>
        <dbReference type="EMBL" id="MST68725.1"/>
    </source>
</evidence>
<protein>
    <submittedName>
        <fullName evidence="2">GNAT family N-acetyltransferase</fullName>
    </submittedName>
</protein>
<dbReference type="GO" id="GO:0016747">
    <property type="term" value="F:acyltransferase activity, transferring groups other than amino-acyl groups"/>
    <property type="evidence" value="ECO:0007669"/>
    <property type="project" value="InterPro"/>
</dbReference>
<name>A0A6A8M5W5_9FIRM</name>
<feature type="domain" description="N-acetyltransferase" evidence="1">
    <location>
        <begin position="1"/>
        <end position="158"/>
    </location>
</feature>
<dbReference type="SUPFAM" id="SSF55729">
    <property type="entry name" value="Acyl-CoA N-acyltransferases (Nat)"/>
    <property type="match status" value="1"/>
</dbReference>
<comment type="caution">
    <text evidence="2">The sequence shown here is derived from an EMBL/GenBank/DDBJ whole genome shotgun (WGS) entry which is preliminary data.</text>
</comment>
<sequence>MIRELSGKEYSEFARLWKKAFGDDEEVISRLFQVLGDNVRAYILEFNSIAAELTQFDMGGVVMPLYETENNQELTIPALISYAICTDPSERGKGYGSQITTYASGLAAEEGKASMLCPAEPGLVNFYEPLGYKSLFLVREKAVHRKKVSGIKLEHLTPRKYGEIREKYLEGTVHFRLSDDILKYIGSEGTDMYRILADGKEEAICAAYTEMRATPEDSGSDEGNIFTGPEKVLVMEEIILSPDGEPQDGDSLVTDKLSSAAANILDCQICQYRTPVINEAGRREPSEEVEVQAMIAFPDENSEKQFKEASAKSRFVPYFGFPLD</sequence>
<evidence type="ECO:0000259" key="1">
    <source>
        <dbReference type="PROSITE" id="PS51186"/>
    </source>
</evidence>
<dbReference type="Gene3D" id="3.40.630.30">
    <property type="match status" value="1"/>
</dbReference>
<gene>
    <name evidence="2" type="ORF">FYJ66_03855</name>
</gene>
<keyword evidence="2" id="KW-0808">Transferase</keyword>
<reference evidence="2" key="1">
    <citation type="submission" date="2019-09" db="EMBL/GenBank/DDBJ databases">
        <title>In-depth cultivation of the pig gut microbiome towards novel bacterial diversity and tailored functional studies.</title>
        <authorList>
            <person name="Wylensek D."/>
            <person name="Hitch T.C.A."/>
            <person name="Clavel T."/>
        </authorList>
    </citation>
    <scope>NUCLEOTIDE SEQUENCE</scope>
    <source>
        <strain evidence="2">RF-744-FAT-WT-3</strain>
    </source>
</reference>
<dbReference type="InterPro" id="IPR016181">
    <property type="entry name" value="Acyl_CoA_acyltransferase"/>
</dbReference>
<dbReference type="PROSITE" id="PS51186">
    <property type="entry name" value="GNAT"/>
    <property type="match status" value="1"/>
</dbReference>
<organism evidence="2">
    <name type="scientific">Baileyella intestinalis</name>
    <dbReference type="NCBI Taxonomy" id="2606709"/>
    <lineage>
        <taxon>Bacteria</taxon>
        <taxon>Bacillati</taxon>
        <taxon>Bacillota</taxon>
        <taxon>Clostridia</taxon>
        <taxon>Peptostreptococcales</taxon>
        <taxon>Anaerovoracaceae</taxon>
        <taxon>Baileyella</taxon>
    </lineage>
</organism>
<dbReference type="InterPro" id="IPR000182">
    <property type="entry name" value="GNAT_dom"/>
</dbReference>
<dbReference type="RefSeq" id="WP_154572202.1">
    <property type="nucleotide sequence ID" value="NZ_VUNB01000003.1"/>
</dbReference>